<evidence type="ECO:0000256" key="2">
    <source>
        <dbReference type="SAM" id="MobiDB-lite"/>
    </source>
</evidence>
<evidence type="ECO:0000313" key="5">
    <source>
        <dbReference type="EMBL" id="EHL30275.1"/>
    </source>
</evidence>
<gene>
    <name evidence="5" type="ORF">LDG_7785</name>
</gene>
<evidence type="ECO:0000256" key="3">
    <source>
        <dbReference type="SAM" id="Phobius"/>
    </source>
</evidence>
<accession>G9ER74</accession>
<feature type="domain" description="LegC3 N-terminal Legionellaceae" evidence="4">
    <location>
        <begin position="195"/>
        <end position="342"/>
    </location>
</feature>
<feature type="coiled-coil region" evidence="1">
    <location>
        <begin position="193"/>
        <end position="234"/>
    </location>
</feature>
<feature type="region of interest" description="Disordered" evidence="2">
    <location>
        <begin position="551"/>
        <end position="579"/>
    </location>
</feature>
<keyword evidence="3" id="KW-1133">Transmembrane helix</keyword>
<sequence>MLSDVNIRELNQQVTDKYIGTATYSTLLHNLVEKSPISAIVNDINTQLALIVKSDKTNIESLLVNKAYASQMQQDIEENQSDAQEMRNDLLLSSQLTLEATALTKKISMYGLRIQNDSANIDYLQDKIRELNQQIANYGATHHQPNTDPYKQTTHGHSHGQTTHGHSHGQTTHGHSHRQTTHGHGNAEVSLEKQKLISLKERLNTELSLAQKNLNEIQLEYNNTKNHAQTIEKSLTRELPKKAQQRNERAIERTAREDARLKNASRKQHLTPHNYQLLVHTIAIAHQNIDLQEKLFKDEVAKQSYKLFVARIETYLKSESKLSYHETEALKQVIIHMHNHFEVLKKRTVEMEKLERAQNNKNRLVGELRQEEQKLHQLKNNPILESQNQQLLEQNQQLEKAIEQRHTLNNKLLKISAFTFLSTGTLLGGAFLAMKLLPLAVSLIPLLFIPAGIIAIATIGLLIASLVYTVRSNSDKSQLKQNSATITSNSELISNKNNTIKTLEQITIPSLKTQLNDIEQLITGLEQRISDLEKEAELSLNKAHNVNPTATKDPNFIFTPPIPETTEPTPSTSPNKEDIDFVSATFRS</sequence>
<feature type="transmembrane region" description="Helical" evidence="3">
    <location>
        <begin position="412"/>
        <end position="434"/>
    </location>
</feature>
<feature type="coiled-coil region" evidence="1">
    <location>
        <begin position="351"/>
        <end position="411"/>
    </location>
</feature>
<dbReference type="EMBL" id="JH413833">
    <property type="protein sequence ID" value="EHL30275.1"/>
    <property type="molecule type" value="Genomic_DNA"/>
</dbReference>
<dbReference type="Proteomes" id="UP000002770">
    <property type="component" value="Unassembled WGS sequence"/>
</dbReference>
<keyword evidence="3" id="KW-0812">Transmembrane</keyword>
<feature type="domain" description="LegC3 N-terminal Legionellaceae" evidence="4">
    <location>
        <begin position="2"/>
        <end position="116"/>
    </location>
</feature>
<reference evidence="5 6" key="1">
    <citation type="journal article" date="2011" name="BMC Genomics">
        <title>Insight into cross-talk between intra-amoebal pathogens.</title>
        <authorList>
            <person name="Gimenez G."/>
            <person name="Bertelli C."/>
            <person name="Moliner C."/>
            <person name="Robert C."/>
            <person name="Raoult D."/>
            <person name="Fournier P.E."/>
            <person name="Greub G."/>
        </authorList>
    </citation>
    <scope>NUCLEOTIDE SEQUENCE [LARGE SCALE GENOMIC DNA]</scope>
    <source>
        <strain evidence="5 6">LLAP12</strain>
    </source>
</reference>
<keyword evidence="1" id="KW-0175">Coiled coil</keyword>
<keyword evidence="3" id="KW-0472">Membrane</keyword>
<dbReference type="Pfam" id="PF18654">
    <property type="entry name" value="LegC3_N"/>
    <property type="match status" value="2"/>
</dbReference>
<dbReference type="InterPro" id="IPR041357">
    <property type="entry name" value="LegC3_N_Legionellaceae"/>
</dbReference>
<evidence type="ECO:0000259" key="4">
    <source>
        <dbReference type="Pfam" id="PF18654"/>
    </source>
</evidence>
<feature type="coiled-coil region" evidence="1">
    <location>
        <begin position="508"/>
        <end position="542"/>
    </location>
</feature>
<protein>
    <recommendedName>
        <fullName evidence="4">LegC3 N-terminal Legionellaceae domain-containing protein</fullName>
    </recommendedName>
</protein>
<evidence type="ECO:0000256" key="1">
    <source>
        <dbReference type="SAM" id="Coils"/>
    </source>
</evidence>
<keyword evidence="6" id="KW-1185">Reference proteome</keyword>
<dbReference type="OrthoDB" id="9818952at2"/>
<dbReference type="InParanoid" id="G9ER74"/>
<proteinExistence type="predicted"/>
<feature type="region of interest" description="Disordered" evidence="2">
    <location>
        <begin position="140"/>
        <end position="187"/>
    </location>
</feature>
<feature type="transmembrane region" description="Helical" evidence="3">
    <location>
        <begin position="446"/>
        <end position="470"/>
    </location>
</feature>
<name>G9ER74_9GAMM</name>
<feature type="compositionally biased region" description="Low complexity" evidence="2">
    <location>
        <begin position="152"/>
        <end position="173"/>
    </location>
</feature>
<evidence type="ECO:0000313" key="6">
    <source>
        <dbReference type="Proteomes" id="UP000002770"/>
    </source>
</evidence>
<feature type="compositionally biased region" description="Low complexity" evidence="2">
    <location>
        <begin position="554"/>
        <end position="574"/>
    </location>
</feature>
<dbReference type="RefSeq" id="WP_006871680.1">
    <property type="nucleotide sequence ID" value="NZ_JH413833.1"/>
</dbReference>
<dbReference type="STRING" id="658187.LDG_7785"/>
<dbReference type="HOGENOM" id="CLU_463659_0_0_6"/>
<dbReference type="AlphaFoldDB" id="G9ER74"/>
<organism evidence="5 6">
    <name type="scientific">Legionella drancourtii LLAP12</name>
    <dbReference type="NCBI Taxonomy" id="658187"/>
    <lineage>
        <taxon>Bacteria</taxon>
        <taxon>Pseudomonadati</taxon>
        <taxon>Pseudomonadota</taxon>
        <taxon>Gammaproteobacteria</taxon>
        <taxon>Legionellales</taxon>
        <taxon>Legionellaceae</taxon>
        <taxon>Legionella</taxon>
    </lineage>
</organism>
<dbReference type="eggNOG" id="COG4942">
    <property type="taxonomic scope" value="Bacteria"/>
</dbReference>